<comment type="caution">
    <text evidence="1">The sequence shown here is derived from an EMBL/GenBank/DDBJ whole genome shotgun (WGS) entry which is preliminary data.</text>
</comment>
<keyword evidence="2" id="KW-1185">Reference proteome</keyword>
<gene>
    <name evidence="1" type="ORF">MSG28_013982</name>
</gene>
<evidence type="ECO:0000313" key="2">
    <source>
        <dbReference type="Proteomes" id="UP001064048"/>
    </source>
</evidence>
<reference evidence="1 2" key="1">
    <citation type="journal article" date="2022" name="Genome Biol. Evol.">
        <title>The Spruce Budworm Genome: Reconstructing the Evolutionary History of Antifreeze Proteins.</title>
        <authorList>
            <person name="Beliveau C."/>
            <person name="Gagne P."/>
            <person name="Picq S."/>
            <person name="Vernygora O."/>
            <person name="Keeling C.I."/>
            <person name="Pinkney K."/>
            <person name="Doucet D."/>
            <person name="Wen F."/>
            <person name="Johnston J.S."/>
            <person name="Maaroufi H."/>
            <person name="Boyle B."/>
            <person name="Laroche J."/>
            <person name="Dewar K."/>
            <person name="Juretic N."/>
            <person name="Blackburn G."/>
            <person name="Nisole A."/>
            <person name="Brunet B."/>
            <person name="Brandao M."/>
            <person name="Lumley L."/>
            <person name="Duan J."/>
            <person name="Quan G."/>
            <person name="Lucarotti C.J."/>
            <person name="Roe A.D."/>
            <person name="Sperling F.A.H."/>
            <person name="Levesque R.C."/>
            <person name="Cusson M."/>
        </authorList>
    </citation>
    <scope>NUCLEOTIDE SEQUENCE [LARGE SCALE GENOMIC DNA]</scope>
    <source>
        <strain evidence="1">Glfc:IPQL:Cfum</strain>
    </source>
</reference>
<evidence type="ECO:0000313" key="1">
    <source>
        <dbReference type="EMBL" id="KAI8433135.1"/>
    </source>
</evidence>
<proteinExistence type="predicted"/>
<sequence>MESLEETKLKNSTYLAPGIAGAVSGFTVVMALYPLDTLKTRLQSAQGFHKAGGFKGVYKGLTPVAIASMPSAALFFVSYETLKALMEPLVPPAFVPAAHSGAAAVAEIITCLIRVPTEIMKQRKQTYIGVDKRSSFSILYKAYKSEGIRRGVFRGYLSTVARDLPRSLIDMPIWEWLKEQVRRRNNGKVTSFQSACCGAAAGVVAGTLTTPFDVAKTRIMLAKSAHSTAHSLRIQTVLRMIYREAGLRGLFAGCTPRASAFMMSYFFFFGAYDEIKSNVEKRLQDEDTFKIWL</sequence>
<accession>A0ACC0KA37</accession>
<dbReference type="Proteomes" id="UP001064048">
    <property type="component" value="Chromosome 24"/>
</dbReference>
<protein>
    <submittedName>
        <fullName evidence="1">Uncharacterized protein</fullName>
    </submittedName>
</protein>
<dbReference type="EMBL" id="CM046124">
    <property type="protein sequence ID" value="KAI8433135.1"/>
    <property type="molecule type" value="Genomic_DNA"/>
</dbReference>
<name>A0ACC0KA37_CHOFU</name>
<organism evidence="1 2">
    <name type="scientific">Choristoneura fumiferana</name>
    <name type="common">Spruce budworm moth</name>
    <name type="synonym">Archips fumiferana</name>
    <dbReference type="NCBI Taxonomy" id="7141"/>
    <lineage>
        <taxon>Eukaryota</taxon>
        <taxon>Metazoa</taxon>
        <taxon>Ecdysozoa</taxon>
        <taxon>Arthropoda</taxon>
        <taxon>Hexapoda</taxon>
        <taxon>Insecta</taxon>
        <taxon>Pterygota</taxon>
        <taxon>Neoptera</taxon>
        <taxon>Endopterygota</taxon>
        <taxon>Lepidoptera</taxon>
        <taxon>Glossata</taxon>
        <taxon>Ditrysia</taxon>
        <taxon>Tortricoidea</taxon>
        <taxon>Tortricidae</taxon>
        <taxon>Tortricinae</taxon>
        <taxon>Choristoneura</taxon>
    </lineage>
</organism>